<evidence type="ECO:0000313" key="3">
    <source>
        <dbReference type="Proteomes" id="UP001500556"/>
    </source>
</evidence>
<evidence type="ECO:0000313" key="2">
    <source>
        <dbReference type="EMBL" id="GAA4720225.1"/>
    </source>
</evidence>
<dbReference type="SMART" id="SM00481">
    <property type="entry name" value="POLIIIAc"/>
    <property type="match status" value="1"/>
</dbReference>
<sequence length="283" mass="29744">MPIDLHTHSSASDGTQLPADVVRSAAEAGLDVVALTDHDTYAGWPAAEAAALEVGVDLVRGVEISCTHRGISVHLLAYLVDPDDAGLRDELVRARESRETRVSRMVAAMAADGIPVTLDQVHALAGEGATLGRPHIADALVQSGYVGTRDEAFAQVLGNGSPYYASHYAPDAVRAVELVRAAGGVPVMAHPFANARGWTVADEVVAEMAEAGLAGLEADHRDHSSRERAHAHALAARLGMFITGSSDYHGTGKQNRLGENTTDPQVLQQIEDEATSGVQVVRA</sequence>
<dbReference type="SUPFAM" id="SSF89550">
    <property type="entry name" value="PHP domain-like"/>
    <property type="match status" value="1"/>
</dbReference>
<dbReference type="InterPro" id="IPR016195">
    <property type="entry name" value="Pol/histidinol_Pase-like"/>
</dbReference>
<feature type="domain" description="Polymerase/histidinol phosphatase N-terminal" evidence="1">
    <location>
        <begin position="3"/>
        <end position="68"/>
    </location>
</feature>
<name>A0ABP8Y4T4_9MICO</name>
<dbReference type="CDD" id="cd07438">
    <property type="entry name" value="PHP_HisPPase_AMP"/>
    <property type="match status" value="1"/>
</dbReference>
<dbReference type="RefSeq" id="WP_345502494.1">
    <property type="nucleotide sequence ID" value="NZ_BAABLO010000004.1"/>
</dbReference>
<reference evidence="3" key="1">
    <citation type="journal article" date="2019" name="Int. J. Syst. Evol. Microbiol.">
        <title>The Global Catalogue of Microorganisms (GCM) 10K type strain sequencing project: providing services to taxonomists for standard genome sequencing and annotation.</title>
        <authorList>
            <consortium name="The Broad Institute Genomics Platform"/>
            <consortium name="The Broad Institute Genome Sequencing Center for Infectious Disease"/>
            <person name="Wu L."/>
            <person name="Ma J."/>
        </authorList>
    </citation>
    <scope>NUCLEOTIDE SEQUENCE [LARGE SCALE GENOMIC DNA]</scope>
    <source>
        <strain evidence="3">JCM 18961</strain>
    </source>
</reference>
<dbReference type="Gene3D" id="3.20.20.140">
    <property type="entry name" value="Metal-dependent hydrolases"/>
    <property type="match status" value="1"/>
</dbReference>
<dbReference type="Proteomes" id="UP001500556">
    <property type="component" value="Unassembled WGS sequence"/>
</dbReference>
<comment type="caution">
    <text evidence="2">The sequence shown here is derived from an EMBL/GenBank/DDBJ whole genome shotgun (WGS) entry which is preliminary data.</text>
</comment>
<dbReference type="InterPro" id="IPR003141">
    <property type="entry name" value="Pol/His_phosphatase_N"/>
</dbReference>
<evidence type="ECO:0000259" key="1">
    <source>
        <dbReference type="SMART" id="SM00481"/>
    </source>
</evidence>
<dbReference type="InterPro" id="IPR004013">
    <property type="entry name" value="PHP_dom"/>
</dbReference>
<dbReference type="InterPro" id="IPR052018">
    <property type="entry name" value="PHP_domain"/>
</dbReference>
<dbReference type="Gene3D" id="1.10.150.650">
    <property type="match status" value="1"/>
</dbReference>
<dbReference type="PANTHER" id="PTHR42924:SF3">
    <property type="entry name" value="POLYMERASE_HISTIDINOL PHOSPHATASE N-TERMINAL DOMAIN-CONTAINING PROTEIN"/>
    <property type="match status" value="1"/>
</dbReference>
<keyword evidence="3" id="KW-1185">Reference proteome</keyword>
<dbReference type="Pfam" id="PF02811">
    <property type="entry name" value="PHP"/>
    <property type="match status" value="1"/>
</dbReference>
<dbReference type="PANTHER" id="PTHR42924">
    <property type="entry name" value="EXONUCLEASE"/>
    <property type="match status" value="1"/>
</dbReference>
<dbReference type="EMBL" id="BAABLO010000004">
    <property type="protein sequence ID" value="GAA4720225.1"/>
    <property type="molecule type" value="Genomic_DNA"/>
</dbReference>
<proteinExistence type="predicted"/>
<accession>A0ABP8Y4T4</accession>
<gene>
    <name evidence="2" type="ORF">GCM10025782_17080</name>
</gene>
<protein>
    <submittedName>
        <fullName evidence="2">PHP domain-containing protein</fullName>
    </submittedName>
</protein>
<organism evidence="2 3">
    <name type="scientific">Pedococcus ginsenosidimutans</name>
    <dbReference type="NCBI Taxonomy" id="490570"/>
    <lineage>
        <taxon>Bacteria</taxon>
        <taxon>Bacillati</taxon>
        <taxon>Actinomycetota</taxon>
        <taxon>Actinomycetes</taxon>
        <taxon>Micrococcales</taxon>
        <taxon>Intrasporangiaceae</taxon>
        <taxon>Pedococcus</taxon>
    </lineage>
</organism>